<evidence type="ECO:0008006" key="3">
    <source>
        <dbReference type="Google" id="ProtNLM"/>
    </source>
</evidence>
<dbReference type="EMBL" id="JARJFB010000039">
    <property type="protein sequence ID" value="MEA0970714.1"/>
    <property type="molecule type" value="Genomic_DNA"/>
</dbReference>
<dbReference type="Proteomes" id="UP001291687">
    <property type="component" value="Unassembled WGS sequence"/>
</dbReference>
<dbReference type="InterPro" id="IPR029058">
    <property type="entry name" value="AB_hydrolase_fold"/>
</dbReference>
<dbReference type="RefSeq" id="WP_322776615.1">
    <property type="nucleotide sequence ID" value="NZ_JARJFB010000039.1"/>
</dbReference>
<sequence length="315" mass="35384">MSKRESKRNYDISSKCKEILRGSVQSIEASYLSDFRSFEDLLIPKNYELIMATAHMLGDLSSSYQALVLINYKEKEIIIANSGSRYAPIKHMLLDLFGALRFALGFTPYNVQEVIKVNEMLLDSLGPLAENYTFHYTGHSIGGVIAQCGAVHMKKSLKERDQAKAISQVTAITFENPGAKALIEKLDVDNDISTNGFITINNRPNVINSWGSQCSQVFTIVPDAQPPIPSTYIGRVFKKLKQFSSKNYVFSYFTNVFQLAEMGLSQLQKDHALERFKEVCIEERGSYLDQSGVTASYAEMFELPILADGFITEFD</sequence>
<dbReference type="SUPFAM" id="SSF53474">
    <property type="entry name" value="alpha/beta-Hydrolases"/>
    <property type="match status" value="1"/>
</dbReference>
<dbReference type="Gene3D" id="3.40.50.1820">
    <property type="entry name" value="alpha/beta hydrolase"/>
    <property type="match status" value="1"/>
</dbReference>
<organism evidence="1 2">
    <name type="scientific">Candidatus Megaera venefica</name>
    <dbReference type="NCBI Taxonomy" id="2055910"/>
    <lineage>
        <taxon>Bacteria</taxon>
        <taxon>Pseudomonadati</taxon>
        <taxon>Pseudomonadota</taxon>
        <taxon>Alphaproteobacteria</taxon>
        <taxon>Rickettsiales</taxon>
        <taxon>Rickettsiaceae</taxon>
        <taxon>Candidatus Megaera</taxon>
    </lineage>
</organism>
<name>A0ABU5NC38_9RICK</name>
<evidence type="ECO:0000313" key="2">
    <source>
        <dbReference type="Proteomes" id="UP001291687"/>
    </source>
</evidence>
<reference evidence="1 2" key="1">
    <citation type="submission" date="2023-03" db="EMBL/GenBank/DDBJ databases">
        <title>Host association and intracellularity evolved multiple times independently in the Rickettsiales.</title>
        <authorList>
            <person name="Castelli M."/>
            <person name="Nardi T."/>
            <person name="Gammuto L."/>
            <person name="Bellinzona G."/>
            <person name="Sabaneyeva E."/>
            <person name="Potekhin A."/>
            <person name="Serra V."/>
            <person name="Petroni G."/>
            <person name="Sassera D."/>
        </authorList>
    </citation>
    <scope>NUCLEOTIDE SEQUENCE [LARGE SCALE GENOMIC DNA]</scope>
    <source>
        <strain evidence="1 2">Sr 2-6</strain>
    </source>
</reference>
<comment type="caution">
    <text evidence="1">The sequence shown here is derived from an EMBL/GenBank/DDBJ whole genome shotgun (WGS) entry which is preliminary data.</text>
</comment>
<evidence type="ECO:0000313" key="1">
    <source>
        <dbReference type="EMBL" id="MEA0970714.1"/>
    </source>
</evidence>
<protein>
    <recommendedName>
        <fullName evidence="3">Fungal lipase-like domain-containing protein</fullName>
    </recommendedName>
</protein>
<gene>
    <name evidence="1" type="ORF">Megvenef_00682</name>
</gene>
<accession>A0ABU5NC38</accession>
<proteinExistence type="predicted"/>
<keyword evidence="2" id="KW-1185">Reference proteome</keyword>